<evidence type="ECO:0000313" key="4">
    <source>
        <dbReference type="EMBL" id="KAL0926794.1"/>
    </source>
</evidence>
<evidence type="ECO:0000259" key="3">
    <source>
        <dbReference type="Pfam" id="PF00005"/>
    </source>
</evidence>
<dbReference type="GO" id="GO:0005524">
    <property type="term" value="F:ATP binding"/>
    <property type="evidence" value="ECO:0007669"/>
    <property type="project" value="UniProtKB-KW"/>
</dbReference>
<keyword evidence="5" id="KW-1185">Reference proteome</keyword>
<dbReference type="AlphaFoldDB" id="A0ABD0VPB1"/>
<dbReference type="SUPFAM" id="SSF52540">
    <property type="entry name" value="P-loop containing nucleoside triphosphate hydrolases"/>
    <property type="match status" value="1"/>
</dbReference>
<evidence type="ECO:0000256" key="2">
    <source>
        <dbReference type="ARBA" id="ARBA00022840"/>
    </source>
</evidence>
<dbReference type="PANTHER" id="PTHR24223:SF362">
    <property type="entry name" value="ABC TRANSPORTER C FAMILY MEMBER 4"/>
    <property type="match status" value="1"/>
</dbReference>
<dbReference type="InterPro" id="IPR003439">
    <property type="entry name" value="ABC_transporter-like_ATP-bd"/>
</dbReference>
<protein>
    <recommendedName>
        <fullName evidence="3">ABC transporter domain-containing protein</fullName>
    </recommendedName>
</protein>
<keyword evidence="1" id="KW-0547">Nucleotide-binding</keyword>
<organism evidence="4 5">
    <name type="scientific">Dendrobium thyrsiflorum</name>
    <name type="common">Pinecone-like raceme dendrobium</name>
    <name type="synonym">Orchid</name>
    <dbReference type="NCBI Taxonomy" id="117978"/>
    <lineage>
        <taxon>Eukaryota</taxon>
        <taxon>Viridiplantae</taxon>
        <taxon>Streptophyta</taxon>
        <taxon>Embryophyta</taxon>
        <taxon>Tracheophyta</taxon>
        <taxon>Spermatophyta</taxon>
        <taxon>Magnoliopsida</taxon>
        <taxon>Liliopsida</taxon>
        <taxon>Asparagales</taxon>
        <taxon>Orchidaceae</taxon>
        <taxon>Epidendroideae</taxon>
        <taxon>Malaxideae</taxon>
        <taxon>Dendrobiinae</taxon>
        <taxon>Dendrobium</taxon>
    </lineage>
</organism>
<sequence>MEKALIMPFSHLSSRRLSTVSSATSRSFLGELEVLYDGPACPYGAACHWCGVEDPEAFELKEDSNIPPEAPWRIKDRLPSPNWPIHGDIILRDLKVRYRPNTPLVLHGITLDIHGGEKIGVVGRTGSGKSTLIQALFRIVEPSGGKIIIDGVDICILGLHNLRSRFGIIPQEPVLFEGTVRSNVDPVGQYTDDEIWQTSTGFAYYGLFLTNTDF</sequence>
<accession>A0ABD0VPB1</accession>
<reference evidence="4 5" key="1">
    <citation type="journal article" date="2024" name="Plant Biotechnol. J.">
        <title>Dendrobium thyrsiflorum genome and its molecular insights into genes involved in important horticultural traits.</title>
        <authorList>
            <person name="Chen B."/>
            <person name="Wang J.Y."/>
            <person name="Zheng P.J."/>
            <person name="Li K.L."/>
            <person name="Liang Y.M."/>
            <person name="Chen X.F."/>
            <person name="Zhang C."/>
            <person name="Zhao X."/>
            <person name="He X."/>
            <person name="Zhang G.Q."/>
            <person name="Liu Z.J."/>
            <person name="Xu Q."/>
        </authorList>
    </citation>
    <scope>NUCLEOTIDE SEQUENCE [LARGE SCALE GENOMIC DNA]</scope>
    <source>
        <strain evidence="4">GZMU011</strain>
    </source>
</reference>
<dbReference type="Pfam" id="PF00005">
    <property type="entry name" value="ABC_tran"/>
    <property type="match status" value="1"/>
</dbReference>
<evidence type="ECO:0000256" key="1">
    <source>
        <dbReference type="ARBA" id="ARBA00022741"/>
    </source>
</evidence>
<proteinExistence type="predicted"/>
<dbReference type="Proteomes" id="UP001552299">
    <property type="component" value="Unassembled WGS sequence"/>
</dbReference>
<feature type="domain" description="ABC transporter" evidence="3">
    <location>
        <begin position="106"/>
        <end position="194"/>
    </location>
</feature>
<dbReference type="PANTHER" id="PTHR24223">
    <property type="entry name" value="ATP-BINDING CASSETTE SUB-FAMILY C"/>
    <property type="match status" value="1"/>
</dbReference>
<dbReference type="InterPro" id="IPR050173">
    <property type="entry name" value="ABC_transporter_C-like"/>
</dbReference>
<keyword evidence="2" id="KW-0067">ATP-binding</keyword>
<dbReference type="Gene3D" id="3.40.50.300">
    <property type="entry name" value="P-loop containing nucleotide triphosphate hydrolases"/>
    <property type="match status" value="1"/>
</dbReference>
<evidence type="ECO:0000313" key="5">
    <source>
        <dbReference type="Proteomes" id="UP001552299"/>
    </source>
</evidence>
<dbReference type="InterPro" id="IPR027417">
    <property type="entry name" value="P-loop_NTPase"/>
</dbReference>
<comment type="caution">
    <text evidence="4">The sequence shown here is derived from an EMBL/GenBank/DDBJ whole genome shotgun (WGS) entry which is preliminary data.</text>
</comment>
<dbReference type="EMBL" id="JANQDX010000003">
    <property type="protein sequence ID" value="KAL0926794.1"/>
    <property type="molecule type" value="Genomic_DNA"/>
</dbReference>
<gene>
    <name evidence="4" type="ORF">M5K25_003046</name>
</gene>
<dbReference type="FunFam" id="3.40.50.300:FF:001958">
    <property type="entry name" value="ATP binding cassette subfamily C member 11"/>
    <property type="match status" value="1"/>
</dbReference>
<name>A0ABD0VPB1_DENTH</name>